<dbReference type="CDD" id="cd07984">
    <property type="entry name" value="LPLAT_LABLAT-like"/>
    <property type="match status" value="1"/>
</dbReference>
<sequence>MIRPFIQTASHFFAYIFVRLFVAFVQTMPLDMGDSMCRGLAWFAARVFRIRHRTTANNLAQVFPDATRSERRALELAMWHSLLLMVCEIAWAGRRLHLTNWTEYVRFRNQRDILRACLSRRPVVMVSGHFGNFEIGGYTAGLMGCEATTIARTLDNPYLHRWVERFRSAKGQRLLDKDGCAVEVDQHLSAGGMLAILADQHAGPKGCWERFLGVHASCHKALPLFSLGSGAPMLAGFTKRLDHQPMKFESGSLGVADPEDDPEGHCETVHTLTRWYNRRLAESVGEAVEQYWWLHRRWRTPPPRVAKRLAKLAKAA</sequence>
<evidence type="ECO:0000256" key="6">
    <source>
        <dbReference type="ARBA" id="ARBA00023315"/>
    </source>
</evidence>
<gene>
    <name evidence="8" type="ORF">QTN89_18030</name>
</gene>
<organism evidence="8 9">
    <name type="scientific">Roseiconus lacunae</name>
    <dbReference type="NCBI Taxonomy" id="2605694"/>
    <lineage>
        <taxon>Bacteria</taxon>
        <taxon>Pseudomonadati</taxon>
        <taxon>Planctomycetota</taxon>
        <taxon>Planctomycetia</taxon>
        <taxon>Pirellulales</taxon>
        <taxon>Pirellulaceae</taxon>
        <taxon>Roseiconus</taxon>
    </lineage>
</organism>
<evidence type="ECO:0000256" key="4">
    <source>
        <dbReference type="ARBA" id="ARBA00022679"/>
    </source>
</evidence>
<dbReference type="Proteomes" id="UP001239462">
    <property type="component" value="Unassembled WGS sequence"/>
</dbReference>
<evidence type="ECO:0000256" key="7">
    <source>
        <dbReference type="SAM" id="Phobius"/>
    </source>
</evidence>
<dbReference type="Pfam" id="PF03279">
    <property type="entry name" value="Lip_A_acyltrans"/>
    <property type="match status" value="1"/>
</dbReference>
<evidence type="ECO:0000313" key="9">
    <source>
        <dbReference type="Proteomes" id="UP001239462"/>
    </source>
</evidence>
<evidence type="ECO:0000313" key="8">
    <source>
        <dbReference type="EMBL" id="MDM4017352.1"/>
    </source>
</evidence>
<evidence type="ECO:0000256" key="3">
    <source>
        <dbReference type="ARBA" id="ARBA00022519"/>
    </source>
</evidence>
<keyword evidence="2" id="KW-1003">Cell membrane</keyword>
<dbReference type="RefSeq" id="WP_149499080.1">
    <property type="nucleotide sequence ID" value="NZ_CP141221.1"/>
</dbReference>
<reference evidence="8 9" key="1">
    <citation type="submission" date="2023-06" db="EMBL/GenBank/DDBJ databases">
        <title>Roseiconus lacunae JC819 isolated from Gulf of Mannar region, Tamil Nadu.</title>
        <authorList>
            <person name="Pk S."/>
            <person name="Ch S."/>
            <person name="Ch V.R."/>
        </authorList>
    </citation>
    <scope>NUCLEOTIDE SEQUENCE [LARGE SCALE GENOMIC DNA]</scope>
    <source>
        <strain evidence="8 9">JC819</strain>
    </source>
</reference>
<name>A0ABT7PLG0_9BACT</name>
<evidence type="ECO:0000256" key="5">
    <source>
        <dbReference type="ARBA" id="ARBA00023136"/>
    </source>
</evidence>
<keyword evidence="7" id="KW-0812">Transmembrane</keyword>
<dbReference type="GO" id="GO:0016746">
    <property type="term" value="F:acyltransferase activity"/>
    <property type="evidence" value="ECO:0007669"/>
    <property type="project" value="UniProtKB-KW"/>
</dbReference>
<keyword evidence="4" id="KW-0808">Transferase</keyword>
<feature type="transmembrane region" description="Helical" evidence="7">
    <location>
        <begin position="12"/>
        <end position="30"/>
    </location>
</feature>
<dbReference type="PANTHER" id="PTHR30606:SF10">
    <property type="entry name" value="PHOSPHATIDYLINOSITOL MANNOSIDE ACYLTRANSFERASE"/>
    <property type="match status" value="1"/>
</dbReference>
<keyword evidence="3" id="KW-0997">Cell inner membrane</keyword>
<keyword evidence="9" id="KW-1185">Reference proteome</keyword>
<dbReference type="EMBL" id="JASZZN010000013">
    <property type="protein sequence ID" value="MDM4017352.1"/>
    <property type="molecule type" value="Genomic_DNA"/>
</dbReference>
<keyword evidence="7" id="KW-1133">Transmembrane helix</keyword>
<comment type="caution">
    <text evidence="8">The sequence shown here is derived from an EMBL/GenBank/DDBJ whole genome shotgun (WGS) entry which is preliminary data.</text>
</comment>
<dbReference type="InterPro" id="IPR004960">
    <property type="entry name" value="LipA_acyltrans"/>
</dbReference>
<dbReference type="PANTHER" id="PTHR30606">
    <property type="entry name" value="LIPID A BIOSYNTHESIS LAUROYL ACYLTRANSFERASE"/>
    <property type="match status" value="1"/>
</dbReference>
<keyword evidence="5 7" id="KW-0472">Membrane</keyword>
<evidence type="ECO:0000256" key="2">
    <source>
        <dbReference type="ARBA" id="ARBA00022475"/>
    </source>
</evidence>
<evidence type="ECO:0000256" key="1">
    <source>
        <dbReference type="ARBA" id="ARBA00004533"/>
    </source>
</evidence>
<accession>A0ABT7PLG0</accession>
<comment type="subcellular location">
    <subcellularLocation>
        <location evidence="1">Cell inner membrane</location>
    </subcellularLocation>
</comment>
<keyword evidence="6 8" id="KW-0012">Acyltransferase</keyword>
<proteinExistence type="predicted"/>
<protein>
    <submittedName>
        <fullName evidence="8">Lysophospholipid acyltransferase family protein</fullName>
    </submittedName>
</protein>